<evidence type="ECO:0000259" key="10">
    <source>
        <dbReference type="PROSITE" id="PS51371"/>
    </source>
</evidence>
<dbReference type="PANTHER" id="PTHR11911">
    <property type="entry name" value="INOSINE-5-MONOPHOSPHATE DEHYDROGENASE RELATED"/>
    <property type="match status" value="1"/>
</dbReference>
<dbReference type="SMART" id="SM00116">
    <property type="entry name" value="CBS"/>
    <property type="match status" value="1"/>
</dbReference>
<evidence type="ECO:0000256" key="7">
    <source>
        <dbReference type="ARBA" id="ARBA00024384"/>
    </source>
</evidence>
<accession>A0A7R8WIL0</accession>
<comment type="pathway">
    <text evidence="6">Purine metabolism; XMP biosynthesis via de novo pathway; XMP from IMP: step 1/1.</text>
</comment>
<dbReference type="SUPFAM" id="SSF51412">
    <property type="entry name" value="Inosine monophosphate dehydrogenase (IMPDH)"/>
    <property type="match status" value="1"/>
</dbReference>
<dbReference type="EC" id="1.1.1.205" evidence="7"/>
<dbReference type="GO" id="GO:0003938">
    <property type="term" value="F:IMP dehydrogenase activity"/>
    <property type="evidence" value="ECO:0007669"/>
    <property type="project" value="UniProtKB-EC"/>
</dbReference>
<dbReference type="SMART" id="SM01240">
    <property type="entry name" value="IMPDH"/>
    <property type="match status" value="1"/>
</dbReference>
<dbReference type="Gene3D" id="3.20.20.70">
    <property type="entry name" value="Aldolase class I"/>
    <property type="match status" value="2"/>
</dbReference>
<comment type="catalytic activity">
    <reaction evidence="9">
        <text>IMP + NAD(+) + H2O = XMP + NADH + H(+)</text>
        <dbReference type="Rhea" id="RHEA:11708"/>
        <dbReference type="ChEBI" id="CHEBI:15377"/>
        <dbReference type="ChEBI" id="CHEBI:15378"/>
        <dbReference type="ChEBI" id="CHEBI:57464"/>
        <dbReference type="ChEBI" id="CHEBI:57540"/>
        <dbReference type="ChEBI" id="CHEBI:57945"/>
        <dbReference type="ChEBI" id="CHEBI:58053"/>
        <dbReference type="EC" id="1.1.1.205"/>
    </reaction>
</comment>
<sequence>MTYLCIAKEHMSLQNKIIQEGLTFDDILLIPSYSEVLPSEVSLKTRLSDRIQLSIPLISAAMDTVTEAGLAISLARQGGLGFIHKNFDIETQTGEVDKVKRSENGMISDPITLSPDQKLYDAGELMKRYHISGLPVIDKNKNLLGILTNRDIRYQNDMSQNVVDVMTKDDLVTSNINTSGLFAGTEEAPGEEVIFQGRKFKTYQGMGSLSAMKRGSKDRYFQAEEKEAKKLVPEGIEGRVPFKGSLEEVVYQLCGGVRSGMGYCGAKDLDELYKKAKFVRVTSAGLREAHPHDVVITKSAPNYSD</sequence>
<keyword evidence="2" id="KW-0479">Metal-binding</keyword>
<keyword evidence="3" id="KW-0332">GMP biosynthesis</keyword>
<evidence type="ECO:0000256" key="5">
    <source>
        <dbReference type="ARBA" id="ARBA00023122"/>
    </source>
</evidence>
<name>A0A7R8WIL0_9CRUS</name>
<dbReference type="UniPathway" id="UPA00601">
    <property type="reaction ID" value="UER00295"/>
</dbReference>
<dbReference type="FunFam" id="3.20.20.70:FF:000424">
    <property type="entry name" value="Inosine-5'-monophosphate dehydrogenase 2"/>
    <property type="match status" value="1"/>
</dbReference>
<evidence type="ECO:0000256" key="3">
    <source>
        <dbReference type="ARBA" id="ARBA00022749"/>
    </source>
</evidence>
<evidence type="ECO:0000256" key="4">
    <source>
        <dbReference type="ARBA" id="ARBA00023002"/>
    </source>
</evidence>
<evidence type="ECO:0000256" key="8">
    <source>
        <dbReference type="ARBA" id="ARBA00046101"/>
    </source>
</evidence>
<dbReference type="EMBL" id="OB664642">
    <property type="protein sequence ID" value="CAD7232424.1"/>
    <property type="molecule type" value="Genomic_DNA"/>
</dbReference>
<dbReference type="PANTHER" id="PTHR11911:SF111">
    <property type="entry name" value="INOSINE-5'-MONOPHOSPHATE DEHYDROGENASE"/>
    <property type="match status" value="1"/>
</dbReference>
<proteinExistence type="inferred from homology"/>
<reference evidence="11" key="1">
    <citation type="submission" date="2020-11" db="EMBL/GenBank/DDBJ databases">
        <authorList>
            <person name="Tran Van P."/>
        </authorList>
    </citation>
    <scope>NUCLEOTIDE SEQUENCE</scope>
</reference>
<dbReference type="OrthoDB" id="416622at2759"/>
<dbReference type="CDD" id="cd00381">
    <property type="entry name" value="IMPDH"/>
    <property type="match status" value="1"/>
</dbReference>
<dbReference type="InterPro" id="IPR013785">
    <property type="entry name" value="Aldolase_TIM"/>
</dbReference>
<evidence type="ECO:0000256" key="9">
    <source>
        <dbReference type="ARBA" id="ARBA00048028"/>
    </source>
</evidence>
<comment type="similarity">
    <text evidence="1">Belongs to the IMPDH/GMPR family.</text>
</comment>
<dbReference type="InterPro" id="IPR000644">
    <property type="entry name" value="CBS_dom"/>
</dbReference>
<dbReference type="GO" id="GO:0046872">
    <property type="term" value="F:metal ion binding"/>
    <property type="evidence" value="ECO:0007669"/>
    <property type="project" value="UniProtKB-KW"/>
</dbReference>
<evidence type="ECO:0000256" key="2">
    <source>
        <dbReference type="ARBA" id="ARBA00022723"/>
    </source>
</evidence>
<keyword evidence="3" id="KW-0658">Purine biosynthesis</keyword>
<gene>
    <name evidence="11" type="ORF">CTOB1V02_LOCUS10260</name>
</gene>
<dbReference type="Pfam" id="PF00478">
    <property type="entry name" value="IMPDH"/>
    <property type="match status" value="2"/>
</dbReference>
<protein>
    <recommendedName>
        <fullName evidence="7">IMP dehydrogenase</fullName>
        <ecNumber evidence="7">1.1.1.205</ecNumber>
    </recommendedName>
</protein>
<dbReference type="InterPro" id="IPR005990">
    <property type="entry name" value="IMP_DH"/>
</dbReference>
<dbReference type="GO" id="GO:0006177">
    <property type="term" value="P:GMP biosynthetic process"/>
    <property type="evidence" value="ECO:0007669"/>
    <property type="project" value="UniProtKB-KW"/>
</dbReference>
<dbReference type="InterPro" id="IPR001093">
    <property type="entry name" value="IMP_DH_GMPRt"/>
</dbReference>
<evidence type="ECO:0000256" key="1">
    <source>
        <dbReference type="ARBA" id="ARBA00005502"/>
    </source>
</evidence>
<dbReference type="PROSITE" id="PS51371">
    <property type="entry name" value="CBS"/>
    <property type="match status" value="1"/>
</dbReference>
<organism evidence="11">
    <name type="scientific">Cyprideis torosa</name>
    <dbReference type="NCBI Taxonomy" id="163714"/>
    <lineage>
        <taxon>Eukaryota</taxon>
        <taxon>Metazoa</taxon>
        <taxon>Ecdysozoa</taxon>
        <taxon>Arthropoda</taxon>
        <taxon>Crustacea</taxon>
        <taxon>Oligostraca</taxon>
        <taxon>Ostracoda</taxon>
        <taxon>Podocopa</taxon>
        <taxon>Podocopida</taxon>
        <taxon>Cytherocopina</taxon>
        <taxon>Cytheroidea</taxon>
        <taxon>Cytherideidae</taxon>
        <taxon>Cyprideis</taxon>
    </lineage>
</organism>
<feature type="domain" description="CBS" evidence="10">
    <location>
        <begin position="106"/>
        <end position="165"/>
    </location>
</feature>
<evidence type="ECO:0000256" key="6">
    <source>
        <dbReference type="ARBA" id="ARBA00024330"/>
    </source>
</evidence>
<keyword evidence="4" id="KW-0560">Oxidoreductase</keyword>
<keyword evidence="5" id="KW-0129">CBS domain</keyword>
<dbReference type="Pfam" id="PF00571">
    <property type="entry name" value="CBS"/>
    <property type="match status" value="1"/>
</dbReference>
<dbReference type="AlphaFoldDB" id="A0A7R8WIL0"/>
<evidence type="ECO:0000313" key="11">
    <source>
        <dbReference type="EMBL" id="CAD7232424.1"/>
    </source>
</evidence>
<comment type="function">
    <text evidence="8">Catalyzes the conversion of inosine 5'-phosphate (IMP) to xanthosine 5'-phosphate (XMP), the first committed and rate-limiting step in the de novo synthesis of guanine nucleotides, and therefore plays an important role in the regulation of cell growth. Could also have a single-stranded nucleic acid-binding activity and could play a role in RNA and/or DNA metabolism. It may also have a role in the development of malignancy and the growth progression of some tumors.</text>
</comment>
<dbReference type="GO" id="GO:0006183">
    <property type="term" value="P:GTP biosynthetic process"/>
    <property type="evidence" value="ECO:0007669"/>
    <property type="project" value="TreeGrafter"/>
</dbReference>